<dbReference type="Proteomes" id="UP000183832">
    <property type="component" value="Unassembled WGS sequence"/>
</dbReference>
<reference evidence="1 2" key="1">
    <citation type="submission" date="2015-04" db="EMBL/GenBank/DDBJ databases">
        <authorList>
            <person name="Syromyatnikov M.Y."/>
            <person name="Popov V.N."/>
        </authorList>
    </citation>
    <scope>NUCLEOTIDE SEQUENCE [LARGE SCALE GENOMIC DNA]</scope>
</reference>
<keyword evidence="2" id="KW-1185">Reference proteome</keyword>
<evidence type="ECO:0000313" key="1">
    <source>
        <dbReference type="EMBL" id="CRL01148.1"/>
    </source>
</evidence>
<protein>
    <submittedName>
        <fullName evidence="1">CLUMA_CG014778, isoform A</fullName>
    </submittedName>
</protein>
<dbReference type="AlphaFoldDB" id="A0A1J1INL7"/>
<evidence type="ECO:0000313" key="2">
    <source>
        <dbReference type="Proteomes" id="UP000183832"/>
    </source>
</evidence>
<accession>A0A1J1INL7</accession>
<proteinExistence type="predicted"/>
<sequence>MVANATKRCQRLCEPANNNAVNEKLLKVCNRDRWLKKLGLLSDADVGFKTLTDLCSLKAITINIKHWRIKQSFFLIFII</sequence>
<dbReference type="EMBL" id="CVRI01000055">
    <property type="protein sequence ID" value="CRL01148.1"/>
    <property type="molecule type" value="Genomic_DNA"/>
</dbReference>
<organism evidence="1 2">
    <name type="scientific">Clunio marinus</name>
    <dbReference type="NCBI Taxonomy" id="568069"/>
    <lineage>
        <taxon>Eukaryota</taxon>
        <taxon>Metazoa</taxon>
        <taxon>Ecdysozoa</taxon>
        <taxon>Arthropoda</taxon>
        <taxon>Hexapoda</taxon>
        <taxon>Insecta</taxon>
        <taxon>Pterygota</taxon>
        <taxon>Neoptera</taxon>
        <taxon>Endopterygota</taxon>
        <taxon>Diptera</taxon>
        <taxon>Nematocera</taxon>
        <taxon>Chironomoidea</taxon>
        <taxon>Chironomidae</taxon>
        <taxon>Clunio</taxon>
    </lineage>
</organism>
<name>A0A1J1INL7_9DIPT</name>
<gene>
    <name evidence="1" type="ORF">CLUMA_CG014778</name>
</gene>